<dbReference type="Proteomes" id="UP001199795">
    <property type="component" value="Unassembled WGS sequence"/>
</dbReference>
<dbReference type="AlphaFoldDB" id="A0AAE3ENC8"/>
<evidence type="ECO:0000259" key="2">
    <source>
        <dbReference type="Pfam" id="PF00775"/>
    </source>
</evidence>
<dbReference type="InterPro" id="IPR000627">
    <property type="entry name" value="Intradiol_dOase_C"/>
</dbReference>
<evidence type="ECO:0000256" key="1">
    <source>
        <dbReference type="SAM" id="SignalP"/>
    </source>
</evidence>
<dbReference type="EMBL" id="JAKKDU010000010">
    <property type="protein sequence ID" value="MCF7568603.1"/>
    <property type="molecule type" value="Genomic_DNA"/>
</dbReference>
<comment type="caution">
    <text evidence="3">The sequence shown here is derived from an EMBL/GenBank/DDBJ whole genome shotgun (WGS) entry which is preliminary data.</text>
</comment>
<dbReference type="RefSeq" id="WP_237239943.1">
    <property type="nucleotide sequence ID" value="NZ_JAKKDU010000010.1"/>
</dbReference>
<dbReference type="GO" id="GO:0016702">
    <property type="term" value="F:oxidoreductase activity, acting on single donors with incorporation of molecular oxygen, incorporation of two atoms of oxygen"/>
    <property type="evidence" value="ECO:0007669"/>
    <property type="project" value="InterPro"/>
</dbReference>
<organism evidence="3 4">
    <name type="scientific">Wocania arenilitoris</name>
    <dbReference type="NCBI Taxonomy" id="2044858"/>
    <lineage>
        <taxon>Bacteria</taxon>
        <taxon>Pseudomonadati</taxon>
        <taxon>Bacteroidota</taxon>
        <taxon>Flavobacteriia</taxon>
        <taxon>Flavobacteriales</taxon>
        <taxon>Flavobacteriaceae</taxon>
        <taxon>Wocania</taxon>
    </lineage>
</organism>
<feature type="signal peptide" evidence="1">
    <location>
        <begin position="1"/>
        <end position="22"/>
    </location>
</feature>
<keyword evidence="4" id="KW-1185">Reference proteome</keyword>
<dbReference type="InterPro" id="IPR015889">
    <property type="entry name" value="Intradiol_dOase_core"/>
</dbReference>
<keyword evidence="1" id="KW-0732">Signal</keyword>
<sequence length="208" mass="24364">MKNTISLISLLIIISLSYNTNAQDVNNVLNDIPQNYKKRSPIYDYSEKKLNSVDTIPDFAYRTSKLKITGTIYENDGKTPAKNILLFIHQANENGNFELKKHNKKRYVKHRGWVRTDENGRYTFYTFIPGKYMFDNELTQILPIIKEPNKTEYKIESFVFDNDPLLTKSCRSKIEQTNPNRILKLDKKEGLFVANRDIILGKELEIYE</sequence>
<dbReference type="SUPFAM" id="SSF49482">
    <property type="entry name" value="Aromatic compound dioxygenase"/>
    <property type="match status" value="1"/>
</dbReference>
<dbReference type="Gene3D" id="2.60.130.10">
    <property type="entry name" value="Aromatic compound dioxygenase"/>
    <property type="match status" value="1"/>
</dbReference>
<name>A0AAE3ENC8_9FLAO</name>
<proteinExistence type="predicted"/>
<gene>
    <name evidence="3" type="ORF">L3X37_09520</name>
</gene>
<protein>
    <recommendedName>
        <fullName evidence="2">Intradiol ring-cleavage dioxygenases domain-containing protein</fullName>
    </recommendedName>
</protein>
<reference evidence="3" key="1">
    <citation type="submission" date="2022-01" db="EMBL/GenBank/DDBJ databases">
        <title>Draft genome sequence of Sabulilitoribacter arenilitoris KCTC 52401.</title>
        <authorList>
            <person name="Oh J.-S."/>
        </authorList>
    </citation>
    <scope>NUCLEOTIDE SEQUENCE</scope>
    <source>
        <strain evidence="3">HMF6543</strain>
    </source>
</reference>
<feature type="chain" id="PRO_5042023687" description="Intradiol ring-cleavage dioxygenases domain-containing protein" evidence="1">
    <location>
        <begin position="23"/>
        <end position="208"/>
    </location>
</feature>
<dbReference type="Pfam" id="PF00775">
    <property type="entry name" value="Dioxygenase_C"/>
    <property type="match status" value="1"/>
</dbReference>
<dbReference type="GO" id="GO:0008199">
    <property type="term" value="F:ferric iron binding"/>
    <property type="evidence" value="ECO:0007669"/>
    <property type="project" value="InterPro"/>
</dbReference>
<evidence type="ECO:0000313" key="3">
    <source>
        <dbReference type="EMBL" id="MCF7568603.1"/>
    </source>
</evidence>
<feature type="domain" description="Intradiol ring-cleavage dioxygenases" evidence="2">
    <location>
        <begin position="64"/>
        <end position="137"/>
    </location>
</feature>
<accession>A0AAE3ENC8</accession>
<evidence type="ECO:0000313" key="4">
    <source>
        <dbReference type="Proteomes" id="UP001199795"/>
    </source>
</evidence>